<evidence type="ECO:0000256" key="1">
    <source>
        <dbReference type="SAM" id="MobiDB-lite"/>
    </source>
</evidence>
<name>G5BMX9_HETGA</name>
<dbReference type="AlphaFoldDB" id="G5BMX9"/>
<protein>
    <submittedName>
        <fullName evidence="2">Uncharacterized protein</fullName>
    </submittedName>
</protein>
<dbReference type="Proteomes" id="UP000006813">
    <property type="component" value="Unassembled WGS sequence"/>
</dbReference>
<evidence type="ECO:0000313" key="2">
    <source>
        <dbReference type="EMBL" id="EHB10640.1"/>
    </source>
</evidence>
<feature type="compositionally biased region" description="Basic residues" evidence="1">
    <location>
        <begin position="71"/>
        <end position="80"/>
    </location>
</feature>
<accession>G5BMX9</accession>
<evidence type="ECO:0000313" key="3">
    <source>
        <dbReference type="Proteomes" id="UP000006813"/>
    </source>
</evidence>
<organism evidence="2 3">
    <name type="scientific">Heterocephalus glaber</name>
    <name type="common">Naked mole rat</name>
    <dbReference type="NCBI Taxonomy" id="10181"/>
    <lineage>
        <taxon>Eukaryota</taxon>
        <taxon>Metazoa</taxon>
        <taxon>Chordata</taxon>
        <taxon>Craniata</taxon>
        <taxon>Vertebrata</taxon>
        <taxon>Euteleostomi</taxon>
        <taxon>Mammalia</taxon>
        <taxon>Eutheria</taxon>
        <taxon>Euarchontoglires</taxon>
        <taxon>Glires</taxon>
        <taxon>Rodentia</taxon>
        <taxon>Hystricomorpha</taxon>
        <taxon>Bathyergidae</taxon>
        <taxon>Heterocephalus</taxon>
    </lineage>
</organism>
<gene>
    <name evidence="2" type="ORF">GW7_07662</name>
</gene>
<feature type="region of interest" description="Disordered" evidence="1">
    <location>
        <begin position="26"/>
        <end position="80"/>
    </location>
</feature>
<reference evidence="2 3" key="1">
    <citation type="journal article" date="2011" name="Nature">
        <title>Genome sequencing reveals insights into physiology and longevity of the naked mole rat.</title>
        <authorList>
            <person name="Kim E.B."/>
            <person name="Fang X."/>
            <person name="Fushan A.A."/>
            <person name="Huang Z."/>
            <person name="Lobanov A.V."/>
            <person name="Han L."/>
            <person name="Marino S.M."/>
            <person name="Sun X."/>
            <person name="Turanov A.A."/>
            <person name="Yang P."/>
            <person name="Yim S.H."/>
            <person name="Zhao X."/>
            <person name="Kasaikina M.V."/>
            <person name="Stoletzki N."/>
            <person name="Peng C."/>
            <person name="Polak P."/>
            <person name="Xiong Z."/>
            <person name="Kiezun A."/>
            <person name="Zhu Y."/>
            <person name="Chen Y."/>
            <person name="Kryukov G.V."/>
            <person name="Zhang Q."/>
            <person name="Peshkin L."/>
            <person name="Yang L."/>
            <person name="Bronson R.T."/>
            <person name="Buffenstein R."/>
            <person name="Wang B."/>
            <person name="Han C."/>
            <person name="Li Q."/>
            <person name="Chen L."/>
            <person name="Zhao W."/>
            <person name="Sunyaev S.R."/>
            <person name="Park T.J."/>
            <person name="Zhang G."/>
            <person name="Wang J."/>
            <person name="Gladyshev V.N."/>
        </authorList>
    </citation>
    <scope>NUCLEOTIDE SEQUENCE [LARGE SCALE GENOMIC DNA]</scope>
</reference>
<dbReference type="EMBL" id="JH171110">
    <property type="protein sequence ID" value="EHB10640.1"/>
    <property type="molecule type" value="Genomic_DNA"/>
</dbReference>
<dbReference type="InParanoid" id="G5BMX9"/>
<sequence length="80" mass="9034">MVSLLFLRQAPPEQGTCNKITSTRETHRYCNSPSPDRVPNVAAGVSQALPPPRPEGRKRRGSFDATNRRELPRRRHLSIT</sequence>
<proteinExistence type="predicted"/>